<dbReference type="PANTHER" id="PTHR21022:SF19">
    <property type="entry name" value="PREPHENATE DEHYDRATASE-RELATED"/>
    <property type="match status" value="1"/>
</dbReference>
<evidence type="ECO:0000313" key="14">
    <source>
        <dbReference type="Proteomes" id="UP000199375"/>
    </source>
</evidence>
<dbReference type="FunFam" id="3.40.190.10:FF:000064">
    <property type="entry name" value="Prephenate dehydratase"/>
    <property type="match status" value="1"/>
</dbReference>
<dbReference type="GO" id="GO:0009094">
    <property type="term" value="P:L-phenylalanine biosynthetic process"/>
    <property type="evidence" value="ECO:0007669"/>
    <property type="project" value="UniProtKB-UniPathway"/>
</dbReference>
<name>A0A1C4UE64_9ACTN</name>
<evidence type="ECO:0000256" key="10">
    <source>
        <dbReference type="RuleBase" id="RU361254"/>
    </source>
</evidence>
<proteinExistence type="predicted"/>
<evidence type="ECO:0000313" key="13">
    <source>
        <dbReference type="EMBL" id="SCE69964.1"/>
    </source>
</evidence>
<dbReference type="PIRSF" id="PIRSF001500">
    <property type="entry name" value="Chor_mut_pdt_Ppr"/>
    <property type="match status" value="1"/>
</dbReference>
<organism evidence="13 14">
    <name type="scientific">Micromonospora haikouensis</name>
    <dbReference type="NCBI Taxonomy" id="686309"/>
    <lineage>
        <taxon>Bacteria</taxon>
        <taxon>Bacillati</taxon>
        <taxon>Actinomycetota</taxon>
        <taxon>Actinomycetes</taxon>
        <taxon>Micromonosporales</taxon>
        <taxon>Micromonosporaceae</taxon>
        <taxon>Micromonospora</taxon>
    </lineage>
</organism>
<dbReference type="Gene3D" id="3.40.190.10">
    <property type="entry name" value="Periplasmic binding protein-like II"/>
    <property type="match status" value="2"/>
</dbReference>
<evidence type="ECO:0000256" key="7">
    <source>
        <dbReference type="ARBA" id="ARBA00023239"/>
    </source>
</evidence>
<dbReference type="Pfam" id="PF00800">
    <property type="entry name" value="PDT"/>
    <property type="match status" value="1"/>
</dbReference>
<evidence type="ECO:0000259" key="12">
    <source>
        <dbReference type="PROSITE" id="PS51671"/>
    </source>
</evidence>
<protein>
    <recommendedName>
        <fullName evidence="3 10">Prephenate dehydratase</fullName>
        <shortName evidence="10">PDT</shortName>
        <ecNumber evidence="2 10">4.2.1.51</ecNumber>
    </recommendedName>
</protein>
<feature type="site" description="Essential for prephenate dehydratase activity" evidence="9">
    <location>
        <position position="179"/>
    </location>
</feature>
<dbReference type="GO" id="GO:0005737">
    <property type="term" value="C:cytoplasm"/>
    <property type="evidence" value="ECO:0007669"/>
    <property type="project" value="TreeGrafter"/>
</dbReference>
<evidence type="ECO:0000256" key="1">
    <source>
        <dbReference type="ARBA" id="ARBA00004741"/>
    </source>
</evidence>
<comment type="pathway">
    <text evidence="1 10">Amino-acid biosynthesis; L-phenylalanine biosynthesis; phenylpyruvate from prephenate: step 1/1.</text>
</comment>
<feature type="domain" description="Prephenate dehydratase" evidence="11">
    <location>
        <begin position="8"/>
        <end position="186"/>
    </location>
</feature>
<gene>
    <name evidence="10" type="primary">pheA</name>
    <name evidence="13" type="ORF">GA0070558_103102</name>
</gene>
<dbReference type="SUPFAM" id="SSF55021">
    <property type="entry name" value="ACT-like"/>
    <property type="match status" value="1"/>
</dbReference>
<dbReference type="CDD" id="cd13632">
    <property type="entry name" value="PBP2_Aa-PDT_like"/>
    <property type="match status" value="1"/>
</dbReference>
<evidence type="ECO:0000256" key="5">
    <source>
        <dbReference type="ARBA" id="ARBA00023141"/>
    </source>
</evidence>
<evidence type="ECO:0000256" key="3">
    <source>
        <dbReference type="ARBA" id="ARBA00021872"/>
    </source>
</evidence>
<dbReference type="FunFam" id="3.30.70.260:FF:000012">
    <property type="entry name" value="Prephenate dehydratase"/>
    <property type="match status" value="1"/>
</dbReference>
<dbReference type="PROSITE" id="PS00858">
    <property type="entry name" value="PREPHENATE_DEHYDR_2"/>
    <property type="match status" value="1"/>
</dbReference>
<reference evidence="13 14" key="1">
    <citation type="submission" date="2016-06" db="EMBL/GenBank/DDBJ databases">
        <authorList>
            <person name="Kjaerup R.B."/>
            <person name="Dalgaard T.S."/>
            <person name="Juul-Madsen H.R."/>
        </authorList>
    </citation>
    <scope>NUCLEOTIDE SEQUENCE [LARGE SCALE GENOMIC DNA]</scope>
    <source>
        <strain evidence="13 14">DSM 45626</strain>
    </source>
</reference>
<dbReference type="SUPFAM" id="SSF53850">
    <property type="entry name" value="Periplasmic binding protein-like II"/>
    <property type="match status" value="1"/>
</dbReference>
<keyword evidence="7 10" id="KW-0456">Lyase</keyword>
<evidence type="ECO:0000256" key="9">
    <source>
        <dbReference type="PIRSR" id="PIRSR001500-2"/>
    </source>
</evidence>
<dbReference type="GO" id="GO:0004664">
    <property type="term" value="F:prephenate dehydratase activity"/>
    <property type="evidence" value="ECO:0007669"/>
    <property type="project" value="UniProtKB-UniRule"/>
</dbReference>
<dbReference type="RefSeq" id="WP_091275845.1">
    <property type="nucleotide sequence ID" value="NZ_FMCW01000003.1"/>
</dbReference>
<evidence type="ECO:0000259" key="11">
    <source>
        <dbReference type="PROSITE" id="PS51171"/>
    </source>
</evidence>
<sequence>MPGTPPTRFVYLGPEGTFAEQALRTVPAAERGTRTPARSVGEALESVRASEADAALVPLENSIGGAVGVTLDELAEGEPLVITREVILPVEFVLGARPGTSPEEIRSVAAHPQASTQCRGWLRAHLPDAVVVDVLSNGAAAAGAATGEYDAAICAPIGAARHRLAVLADKIADHPDAVTRFALLSRPGPPPPPTGDDLTSLAVYIAHDRVGALLSVLMELAVRGVNLTRIESRPTGEALGRYVFFLDCTGHVAEPRLGEALQGLRRVCAQVRFLGSYPRHRWAQPAGDLPIPAPAGLSDADYADAAAWLARLRAGELS</sequence>
<dbReference type="EMBL" id="FMCW01000003">
    <property type="protein sequence ID" value="SCE69964.1"/>
    <property type="molecule type" value="Genomic_DNA"/>
</dbReference>
<dbReference type="InterPro" id="IPR045865">
    <property type="entry name" value="ACT-like_dom_sf"/>
</dbReference>
<evidence type="ECO:0000256" key="6">
    <source>
        <dbReference type="ARBA" id="ARBA00023222"/>
    </source>
</evidence>
<feature type="domain" description="ACT" evidence="12">
    <location>
        <begin position="201"/>
        <end position="278"/>
    </location>
</feature>
<dbReference type="InterPro" id="IPR018528">
    <property type="entry name" value="Preph_deHydtase_CS"/>
</dbReference>
<dbReference type="PANTHER" id="PTHR21022">
    <property type="entry name" value="PREPHENATE DEHYDRATASE P PROTEIN"/>
    <property type="match status" value="1"/>
</dbReference>
<dbReference type="EC" id="4.2.1.51" evidence="2 10"/>
<keyword evidence="6 10" id="KW-0584">Phenylalanine biosynthesis</keyword>
<dbReference type="InterPro" id="IPR008242">
    <property type="entry name" value="Chor_mutase/pphenate_deHydtase"/>
</dbReference>
<dbReference type="UniPathway" id="UPA00121">
    <property type="reaction ID" value="UER00345"/>
</dbReference>
<evidence type="ECO:0000256" key="2">
    <source>
        <dbReference type="ARBA" id="ARBA00013147"/>
    </source>
</evidence>
<dbReference type="AlphaFoldDB" id="A0A1C4UE64"/>
<accession>A0A1C4UE64</accession>
<dbReference type="PROSITE" id="PS51671">
    <property type="entry name" value="ACT"/>
    <property type="match status" value="1"/>
</dbReference>
<dbReference type="NCBIfam" id="NF008865">
    <property type="entry name" value="PRK11898.1"/>
    <property type="match status" value="1"/>
</dbReference>
<keyword evidence="5 10" id="KW-0057">Aromatic amino acid biosynthesis</keyword>
<dbReference type="Pfam" id="PF01842">
    <property type="entry name" value="ACT"/>
    <property type="match status" value="1"/>
</dbReference>
<dbReference type="PROSITE" id="PS51171">
    <property type="entry name" value="PREPHENATE_DEHYDR_3"/>
    <property type="match status" value="1"/>
</dbReference>
<evidence type="ECO:0000256" key="8">
    <source>
        <dbReference type="ARBA" id="ARBA00047848"/>
    </source>
</evidence>
<evidence type="ECO:0000256" key="4">
    <source>
        <dbReference type="ARBA" id="ARBA00022605"/>
    </source>
</evidence>
<keyword evidence="4 10" id="KW-0028">Amino-acid biosynthesis</keyword>
<dbReference type="InterPro" id="IPR001086">
    <property type="entry name" value="Preph_deHydtase"/>
</dbReference>
<dbReference type="CDD" id="cd04905">
    <property type="entry name" value="ACT_CM-PDT"/>
    <property type="match status" value="1"/>
</dbReference>
<comment type="catalytic activity">
    <reaction evidence="8 10">
        <text>prephenate + H(+) = 3-phenylpyruvate + CO2 + H2O</text>
        <dbReference type="Rhea" id="RHEA:21648"/>
        <dbReference type="ChEBI" id="CHEBI:15377"/>
        <dbReference type="ChEBI" id="CHEBI:15378"/>
        <dbReference type="ChEBI" id="CHEBI:16526"/>
        <dbReference type="ChEBI" id="CHEBI:18005"/>
        <dbReference type="ChEBI" id="CHEBI:29934"/>
        <dbReference type="EC" id="4.2.1.51"/>
    </reaction>
</comment>
<dbReference type="Gene3D" id="3.30.70.260">
    <property type="match status" value="1"/>
</dbReference>
<dbReference type="Proteomes" id="UP000199375">
    <property type="component" value="Unassembled WGS sequence"/>
</dbReference>
<dbReference type="InterPro" id="IPR002912">
    <property type="entry name" value="ACT_dom"/>
</dbReference>